<evidence type="ECO:0000313" key="1">
    <source>
        <dbReference type="EMBL" id="PSK91174.1"/>
    </source>
</evidence>
<dbReference type="Proteomes" id="UP000240572">
    <property type="component" value="Unassembled WGS sequence"/>
</dbReference>
<dbReference type="AlphaFoldDB" id="A0A2P8D1S9"/>
<name>A0A2P8D1S9_9BACT</name>
<dbReference type="EMBL" id="PYGD01000006">
    <property type="protein sequence ID" value="PSK91174.1"/>
    <property type="molecule type" value="Genomic_DNA"/>
</dbReference>
<reference evidence="1 2" key="1">
    <citation type="submission" date="2018-03" db="EMBL/GenBank/DDBJ databases">
        <title>Genomic Encyclopedia of Type Strains, Phase III (KMG-III): the genomes of soil and plant-associated and newly described type strains.</title>
        <authorList>
            <person name="Whitman W."/>
        </authorList>
    </citation>
    <scope>NUCLEOTIDE SEQUENCE [LARGE SCALE GENOMIC DNA]</scope>
    <source>
        <strain evidence="1 2">CGMCC 1.12700</strain>
    </source>
</reference>
<accession>A0A2P8D1S9</accession>
<evidence type="ECO:0000313" key="2">
    <source>
        <dbReference type="Proteomes" id="UP000240572"/>
    </source>
</evidence>
<comment type="caution">
    <text evidence="1">The sequence shown here is derived from an EMBL/GenBank/DDBJ whole genome shotgun (WGS) entry which is preliminary data.</text>
</comment>
<gene>
    <name evidence="1" type="ORF">B0I18_106186</name>
</gene>
<keyword evidence="2" id="KW-1185">Reference proteome</keyword>
<organism evidence="1 2">
    <name type="scientific">Taibaiella chishuiensis</name>
    <dbReference type="NCBI Taxonomy" id="1434707"/>
    <lineage>
        <taxon>Bacteria</taxon>
        <taxon>Pseudomonadati</taxon>
        <taxon>Bacteroidota</taxon>
        <taxon>Chitinophagia</taxon>
        <taxon>Chitinophagales</taxon>
        <taxon>Chitinophagaceae</taxon>
        <taxon>Taibaiella</taxon>
    </lineage>
</organism>
<proteinExistence type="predicted"/>
<protein>
    <submittedName>
        <fullName evidence="1">Uncharacterized protein</fullName>
    </submittedName>
</protein>
<sequence>MCAVIQVYLALAPEMKLLIRFLLLLSLSLVSEHSVFADSQPVRVPQPIPVLKGITAPASELQQHDAVNAETLKAQKKTHRKNNRKLVLIDDEDDETVSLKKYKNGKPAPFLPAGHLIATAFYQLSSGLPGLPDDNSLLPDQDRFSAPCNRLYVLFRVFRI</sequence>